<dbReference type="Pfam" id="PF10934">
    <property type="entry name" value="Sheath_initiator"/>
    <property type="match status" value="1"/>
</dbReference>
<evidence type="ECO:0000313" key="1">
    <source>
        <dbReference type="EMBL" id="DAD95054.1"/>
    </source>
</evidence>
<proteinExistence type="predicted"/>
<accession>A0A8S5NJZ2</accession>
<dbReference type="Gene3D" id="3.10.450.40">
    <property type="match status" value="1"/>
</dbReference>
<dbReference type="EMBL" id="BK015189">
    <property type="protein sequence ID" value="DAD95054.1"/>
    <property type="molecule type" value="Genomic_DNA"/>
</dbReference>
<sequence>MFPEIKTDIDQLNQLYNDESSNIKPIGKTFVFNYKTGQHLLIDGRMVECTLNEAISQWIEKVLRTALGKYGIYIVDEDEDFGISIYNYIGERTLHMGYVASELKREITEQLLKHRYIERIEDYTAQRNRRTLEITFNVVLITGDSLGKELQIDGL</sequence>
<name>A0A8S5NJZ2_9CAUD</name>
<protein>
    <recommendedName>
        <fullName evidence="2">DUF2634 domain-containing protein</fullName>
    </recommendedName>
</protein>
<dbReference type="InterPro" id="IPR020288">
    <property type="entry name" value="Sheath_initiator"/>
</dbReference>
<evidence type="ECO:0008006" key="2">
    <source>
        <dbReference type="Google" id="ProtNLM"/>
    </source>
</evidence>
<reference evidence="1" key="1">
    <citation type="journal article" date="2021" name="Proc. Natl. Acad. Sci. U.S.A.">
        <title>A Catalog of Tens of Thousands of Viruses from Human Metagenomes Reveals Hidden Associations with Chronic Diseases.</title>
        <authorList>
            <person name="Tisza M.J."/>
            <person name="Buck C.B."/>
        </authorList>
    </citation>
    <scope>NUCLEOTIDE SEQUENCE</scope>
    <source>
        <strain evidence="1">CtVqj4</strain>
    </source>
</reference>
<organism evidence="1">
    <name type="scientific">Siphoviridae sp. ctVqj4</name>
    <dbReference type="NCBI Taxonomy" id="2826359"/>
    <lineage>
        <taxon>Viruses</taxon>
        <taxon>Duplodnaviria</taxon>
        <taxon>Heunggongvirae</taxon>
        <taxon>Uroviricota</taxon>
        <taxon>Caudoviricetes</taxon>
    </lineage>
</organism>